<dbReference type="InterPro" id="IPR032781">
    <property type="entry name" value="ABC_tran_Xtn"/>
</dbReference>
<proteinExistence type="predicted"/>
<dbReference type="AlphaFoldDB" id="A0A542ZVP1"/>
<evidence type="ECO:0000256" key="3">
    <source>
        <dbReference type="ARBA" id="ARBA00022840"/>
    </source>
</evidence>
<dbReference type="PANTHER" id="PTHR19211:SF14">
    <property type="entry name" value="ATP-BINDING CASSETTE SUB-FAMILY F MEMBER 1"/>
    <property type="match status" value="1"/>
</dbReference>
<dbReference type="RefSeq" id="WP_142119170.1">
    <property type="nucleotide sequence ID" value="NZ_BAAASV010000003.1"/>
</dbReference>
<protein>
    <submittedName>
        <fullName evidence="6">ATPase subunit of ABC transporter with duplicated ATPase domains</fullName>
    </submittedName>
</protein>
<dbReference type="Pfam" id="PF12848">
    <property type="entry name" value="ABC_tran_Xtn"/>
    <property type="match status" value="1"/>
</dbReference>
<keyword evidence="3" id="KW-0067">ATP-binding</keyword>
<keyword evidence="7" id="KW-1185">Reference proteome</keyword>
<dbReference type="GO" id="GO:0016887">
    <property type="term" value="F:ATP hydrolysis activity"/>
    <property type="evidence" value="ECO:0007669"/>
    <property type="project" value="InterPro"/>
</dbReference>
<sequence>MINASQVELRVGARTLLHPTSFQIAAGDRIGLVGRNGAGKTTLTKTLAGDTQPTAGTISSRGSVGYLPQDSRHGELAELAMSRVLSARGLDAITAKMRQAEADMASTDEAVHERGMERYPKLEARFVAAGGYAAESEAQRIAANLGLDESVLSKPMSALSGGQRRRVDLARILFSGAETLLLDEPTNHLDHDSILWLRDYLKTYSGGLVVISHDVDLLRVVVNKVYHLDANRGEIDQYNLGWDLYLKQREQDERRRRKERQNAEKKAAVLTAQGEKMRAKASKAVAAQQMLRRAEQLRSSVEGERAQDKVAKLRFPKPAPCGRTPMTAEHLSKSYGSMEVFAGVDLAIDRGSRVVILGLNGAGKTTLLRILAGVQEPDTGKVVPGHGLKIGYYAQEHETLDPDVTVVENLRHAAPDLTDTEVRSVLGSFLFSGDDADKPTHVLSGGEKTRLALATLVVSAANVLLLDEPTNNLDPASRAEILGALKSYEGSVVMVTHDVGAVDALDPERVLLLPDGDEDLWNEDYRDLVALA</sequence>
<comment type="caution">
    <text evidence="6">The sequence shown here is derived from an EMBL/GenBank/DDBJ whole genome shotgun (WGS) entry which is preliminary data.</text>
</comment>
<dbReference type="InterPro" id="IPR003593">
    <property type="entry name" value="AAA+_ATPase"/>
</dbReference>
<evidence type="ECO:0000256" key="1">
    <source>
        <dbReference type="ARBA" id="ARBA00022737"/>
    </source>
</evidence>
<reference evidence="6 7" key="1">
    <citation type="submission" date="2019-06" db="EMBL/GenBank/DDBJ databases">
        <title>Sequencing the genomes of 1000 actinobacteria strains.</title>
        <authorList>
            <person name="Klenk H.-P."/>
        </authorList>
    </citation>
    <scope>NUCLEOTIDE SEQUENCE [LARGE SCALE GENOMIC DNA]</scope>
    <source>
        <strain evidence="6 7">DSM 4813</strain>
    </source>
</reference>
<organism evidence="6 7">
    <name type="scientific">Rarobacter faecitabidus</name>
    <dbReference type="NCBI Taxonomy" id="13243"/>
    <lineage>
        <taxon>Bacteria</taxon>
        <taxon>Bacillati</taxon>
        <taxon>Actinomycetota</taxon>
        <taxon>Actinomycetes</taxon>
        <taxon>Micrococcales</taxon>
        <taxon>Rarobacteraceae</taxon>
        <taxon>Rarobacter</taxon>
    </lineage>
</organism>
<dbReference type="InterPro" id="IPR050611">
    <property type="entry name" value="ABCF"/>
</dbReference>
<accession>A0A542ZVP1</accession>
<dbReference type="Gene3D" id="3.40.50.300">
    <property type="entry name" value="P-loop containing nucleotide triphosphate hydrolases"/>
    <property type="match status" value="2"/>
</dbReference>
<evidence type="ECO:0000256" key="4">
    <source>
        <dbReference type="SAM" id="Coils"/>
    </source>
</evidence>
<keyword evidence="2" id="KW-0547">Nucleotide-binding</keyword>
<evidence type="ECO:0000256" key="2">
    <source>
        <dbReference type="ARBA" id="ARBA00022741"/>
    </source>
</evidence>
<keyword evidence="1" id="KW-0677">Repeat</keyword>
<dbReference type="GO" id="GO:0005524">
    <property type="term" value="F:ATP binding"/>
    <property type="evidence" value="ECO:0007669"/>
    <property type="project" value="UniProtKB-KW"/>
</dbReference>
<feature type="domain" description="ABC transporter" evidence="5">
    <location>
        <begin position="2"/>
        <end position="257"/>
    </location>
</feature>
<dbReference type="FunFam" id="3.40.50.300:FF:000944">
    <property type="entry name" value="Macrolide ABC transporter ATP-binding protein"/>
    <property type="match status" value="1"/>
</dbReference>
<evidence type="ECO:0000313" key="7">
    <source>
        <dbReference type="Proteomes" id="UP000315389"/>
    </source>
</evidence>
<gene>
    <name evidence="6" type="ORF">FB461_0814</name>
</gene>
<dbReference type="InterPro" id="IPR003439">
    <property type="entry name" value="ABC_transporter-like_ATP-bd"/>
</dbReference>
<dbReference type="Pfam" id="PF00005">
    <property type="entry name" value="ABC_tran"/>
    <property type="match status" value="2"/>
</dbReference>
<dbReference type="PANTHER" id="PTHR19211">
    <property type="entry name" value="ATP-BINDING TRANSPORT PROTEIN-RELATED"/>
    <property type="match status" value="1"/>
</dbReference>
<dbReference type="PROSITE" id="PS00211">
    <property type="entry name" value="ABC_TRANSPORTER_1"/>
    <property type="match status" value="2"/>
</dbReference>
<dbReference type="InterPro" id="IPR017871">
    <property type="entry name" value="ABC_transporter-like_CS"/>
</dbReference>
<dbReference type="PROSITE" id="PS50893">
    <property type="entry name" value="ABC_TRANSPORTER_2"/>
    <property type="match status" value="2"/>
</dbReference>
<dbReference type="CDD" id="cd03221">
    <property type="entry name" value="ABCF_EF-3"/>
    <property type="match status" value="2"/>
</dbReference>
<feature type="domain" description="ABC transporter" evidence="5">
    <location>
        <begin position="326"/>
        <end position="532"/>
    </location>
</feature>
<feature type="coiled-coil region" evidence="4">
    <location>
        <begin position="246"/>
        <end position="307"/>
    </location>
</feature>
<dbReference type="SMART" id="SM00382">
    <property type="entry name" value="AAA"/>
    <property type="match status" value="2"/>
</dbReference>
<dbReference type="OrthoDB" id="3239744at2"/>
<name>A0A542ZVP1_RARFA</name>
<dbReference type="InterPro" id="IPR027417">
    <property type="entry name" value="P-loop_NTPase"/>
</dbReference>
<dbReference type="Proteomes" id="UP000315389">
    <property type="component" value="Unassembled WGS sequence"/>
</dbReference>
<dbReference type="FunFam" id="3.40.50.300:FF:000597">
    <property type="entry name" value="ABC transporter ATP-binding protein"/>
    <property type="match status" value="1"/>
</dbReference>
<dbReference type="EMBL" id="VFOS01000001">
    <property type="protein sequence ID" value="TQL64316.1"/>
    <property type="molecule type" value="Genomic_DNA"/>
</dbReference>
<keyword evidence="4" id="KW-0175">Coiled coil</keyword>
<dbReference type="SUPFAM" id="SSF52540">
    <property type="entry name" value="P-loop containing nucleoside triphosphate hydrolases"/>
    <property type="match status" value="2"/>
</dbReference>
<evidence type="ECO:0000313" key="6">
    <source>
        <dbReference type="EMBL" id="TQL64316.1"/>
    </source>
</evidence>
<evidence type="ECO:0000259" key="5">
    <source>
        <dbReference type="PROSITE" id="PS50893"/>
    </source>
</evidence>